<dbReference type="InterPro" id="IPR041583">
    <property type="entry name" value="TetR_C_31"/>
</dbReference>
<evidence type="ECO:0000259" key="3">
    <source>
        <dbReference type="PROSITE" id="PS50977"/>
    </source>
</evidence>
<dbReference type="Proteomes" id="UP000677082">
    <property type="component" value="Unassembled WGS sequence"/>
</dbReference>
<proteinExistence type="predicted"/>
<dbReference type="InterPro" id="IPR009057">
    <property type="entry name" value="Homeodomain-like_sf"/>
</dbReference>
<dbReference type="AlphaFoldDB" id="A0A919TJV8"/>
<evidence type="ECO:0000256" key="1">
    <source>
        <dbReference type="ARBA" id="ARBA00023125"/>
    </source>
</evidence>
<dbReference type="Pfam" id="PF17940">
    <property type="entry name" value="TetR_C_31"/>
    <property type="match status" value="1"/>
</dbReference>
<protein>
    <recommendedName>
        <fullName evidence="3">HTH tetR-type domain-containing protein</fullName>
    </recommendedName>
</protein>
<gene>
    <name evidence="4" type="ORF">Ato02nite_073270</name>
</gene>
<accession>A0A919TJV8</accession>
<keyword evidence="1 2" id="KW-0238">DNA-binding</keyword>
<evidence type="ECO:0000256" key="2">
    <source>
        <dbReference type="PROSITE-ProRule" id="PRU00335"/>
    </source>
</evidence>
<keyword evidence="5" id="KW-1185">Reference proteome</keyword>
<dbReference type="SUPFAM" id="SSF48498">
    <property type="entry name" value="Tetracyclin repressor-like, C-terminal domain"/>
    <property type="match status" value="1"/>
</dbReference>
<sequence length="181" mass="19804">MPSRQEVLLDAAITVLGSEGSRRLTHRAVDAAAGLPSGSASNYFKTREALVNAMAARFVAREQATWAALTALVTPRTPAELVVALAAFVRRAVGPDRVLTVARYGLFVEAALHPEAHQALAESAREIRRFGAQWLRAVGMPDPEEMCELILDQMDGMILHQLAYPDPTLDVERRLAFLCRV</sequence>
<name>A0A919TJV8_9ACTN</name>
<evidence type="ECO:0000313" key="4">
    <source>
        <dbReference type="EMBL" id="GIM95534.1"/>
    </source>
</evidence>
<dbReference type="PROSITE" id="PS50977">
    <property type="entry name" value="HTH_TETR_2"/>
    <property type="match status" value="1"/>
</dbReference>
<dbReference type="EMBL" id="BOQN01000095">
    <property type="protein sequence ID" value="GIM95534.1"/>
    <property type="molecule type" value="Genomic_DNA"/>
</dbReference>
<comment type="caution">
    <text evidence="4">The sequence shown here is derived from an EMBL/GenBank/DDBJ whole genome shotgun (WGS) entry which is preliminary data.</text>
</comment>
<reference evidence="4 5" key="1">
    <citation type="submission" date="2021-03" db="EMBL/GenBank/DDBJ databases">
        <title>Whole genome shotgun sequence of Actinoplanes toevensis NBRC 105298.</title>
        <authorList>
            <person name="Komaki H."/>
            <person name="Tamura T."/>
        </authorList>
    </citation>
    <scope>NUCLEOTIDE SEQUENCE [LARGE SCALE GENOMIC DNA]</scope>
    <source>
        <strain evidence="4 5">NBRC 105298</strain>
    </source>
</reference>
<dbReference type="GO" id="GO:0003677">
    <property type="term" value="F:DNA binding"/>
    <property type="evidence" value="ECO:0007669"/>
    <property type="project" value="UniProtKB-UniRule"/>
</dbReference>
<dbReference type="Gene3D" id="1.10.357.10">
    <property type="entry name" value="Tetracycline Repressor, domain 2"/>
    <property type="match status" value="1"/>
</dbReference>
<feature type="domain" description="HTH tetR-type" evidence="3">
    <location>
        <begin position="2"/>
        <end position="62"/>
    </location>
</feature>
<feature type="DNA-binding region" description="H-T-H motif" evidence="2">
    <location>
        <begin position="25"/>
        <end position="44"/>
    </location>
</feature>
<dbReference type="SUPFAM" id="SSF46689">
    <property type="entry name" value="Homeodomain-like"/>
    <property type="match status" value="1"/>
</dbReference>
<dbReference type="InterPro" id="IPR001647">
    <property type="entry name" value="HTH_TetR"/>
</dbReference>
<dbReference type="InterPro" id="IPR036271">
    <property type="entry name" value="Tet_transcr_reg_TetR-rel_C_sf"/>
</dbReference>
<dbReference type="RefSeq" id="WP_213011248.1">
    <property type="nucleotide sequence ID" value="NZ_BOQN01000095.1"/>
</dbReference>
<dbReference type="Pfam" id="PF00440">
    <property type="entry name" value="TetR_N"/>
    <property type="match status" value="1"/>
</dbReference>
<organism evidence="4 5">
    <name type="scientific">Paractinoplanes toevensis</name>
    <dbReference type="NCBI Taxonomy" id="571911"/>
    <lineage>
        <taxon>Bacteria</taxon>
        <taxon>Bacillati</taxon>
        <taxon>Actinomycetota</taxon>
        <taxon>Actinomycetes</taxon>
        <taxon>Micromonosporales</taxon>
        <taxon>Micromonosporaceae</taxon>
        <taxon>Paractinoplanes</taxon>
    </lineage>
</organism>
<evidence type="ECO:0000313" key="5">
    <source>
        <dbReference type="Proteomes" id="UP000677082"/>
    </source>
</evidence>